<sequence length="660" mass="75122">MANIYTLNEINNGTPLVSGNKLGDSPFNRYPSSRTELENQRLKHDLDIALSSGIQLGTRNSLLIKNNESFSERVCQLEDEAREFKNEINQKEISLATELKRVVEGPLSKHTSSGNRLGSIRESELEKALRGNIKTASDIANDYKDLQDIYLERVKDFNRICSGFNNKFSRLNTANTELKAKYSAEIKSLKSNIKILEREATLAQKASSADKVQILSLEVKIRELEGKLEDIDLERTYYDLDVMGGVIEKPVEMPKLPDWLHDNLRSIVCELGLKDKVMELDKKLAKEDILEVLQKVILEKDHHLQDANARLEKALSEKDSFLHEANTHIKKHLASFEKKTSPDSFETLQVIGGTDISNTTLALPHLHSITGPEAEIRVMLSQSDTQKNQKTGLPPMKLRLLDMDEVTKHESSRNIGHPAMTWPFSMLVTGRSGSGKTNLLANLVLGDKDEYVQRGKKGGSRYIKCDDLIICGYHPDEPKWAYVRYIYNMISKDPRAPYYENISFSYIPPERIPSTRTFSPERSKLFIFEDLCLASDHIQNRIGQFFGNGRHRNISCIYITQKYHKVDTFKRENSTHLVLFNSGSSIQDVSKIVGRYIDDVKGASMVINSYLRKGEFVVFDLTRPEDDPLAIRLRFDTPLNLQKEIEARQKRKKKSASANE</sequence>
<dbReference type="VEuPathDB" id="FungiDB:RhiirFUN_024782"/>
<reference evidence="2 3" key="2">
    <citation type="submission" date="2017-09" db="EMBL/GenBank/DDBJ databases">
        <title>Extensive intraspecific genome diversity in a model arbuscular mycorrhizal fungus.</title>
        <authorList>
            <person name="Chen E.C."/>
            <person name="Morin E."/>
            <person name="Beaudet D."/>
            <person name="Noel J."/>
            <person name="Ndikumana S."/>
            <person name="Charron P."/>
            <person name="St-Onge C."/>
            <person name="Giorgi J."/>
            <person name="Grigoriev I.V."/>
            <person name="Roux C."/>
            <person name="Martin F.M."/>
            <person name="Corradi N."/>
        </authorList>
    </citation>
    <scope>NUCLEOTIDE SEQUENCE [LARGE SCALE GENOMIC DNA]</scope>
    <source>
        <strain evidence="2 3">A5</strain>
    </source>
</reference>
<dbReference type="VEuPathDB" id="FungiDB:RhiirA1_507904"/>
<evidence type="ECO:0000313" key="2">
    <source>
        <dbReference type="EMBL" id="PKC02094.1"/>
    </source>
</evidence>
<evidence type="ECO:0000313" key="3">
    <source>
        <dbReference type="Proteomes" id="UP000232722"/>
    </source>
</evidence>
<organism evidence="2 3">
    <name type="scientific">Rhizophagus irregularis</name>
    <dbReference type="NCBI Taxonomy" id="588596"/>
    <lineage>
        <taxon>Eukaryota</taxon>
        <taxon>Fungi</taxon>
        <taxon>Fungi incertae sedis</taxon>
        <taxon>Mucoromycota</taxon>
        <taxon>Glomeromycotina</taxon>
        <taxon>Glomeromycetes</taxon>
        <taxon>Glomerales</taxon>
        <taxon>Glomeraceae</taxon>
        <taxon>Rhizophagus</taxon>
    </lineage>
</organism>
<dbReference type="Gene3D" id="3.40.50.300">
    <property type="entry name" value="P-loop containing nucleotide triphosphate hydrolases"/>
    <property type="match status" value="1"/>
</dbReference>
<evidence type="ECO:0008006" key="4">
    <source>
        <dbReference type="Google" id="ProtNLM"/>
    </source>
</evidence>
<gene>
    <name evidence="2" type="ORF">RhiirA5_425732</name>
</gene>
<dbReference type="AlphaFoldDB" id="A0A2N0P5J1"/>
<protein>
    <recommendedName>
        <fullName evidence="4">P-loop containing nucleoside triphosphate hydrolase protein</fullName>
    </recommendedName>
</protein>
<dbReference type="Pfam" id="PF04665">
    <property type="entry name" value="Pox_A32"/>
    <property type="match status" value="1"/>
</dbReference>
<name>A0A2N0P5J1_9GLOM</name>
<dbReference type="CDD" id="cd01983">
    <property type="entry name" value="SIMIBI"/>
    <property type="match status" value="1"/>
</dbReference>
<dbReference type="InterPro" id="IPR006758">
    <property type="entry name" value="A32L"/>
</dbReference>
<dbReference type="VEuPathDB" id="FungiDB:RhiirFUN_011868"/>
<dbReference type="InterPro" id="IPR027417">
    <property type="entry name" value="P-loop_NTPase"/>
</dbReference>
<reference evidence="2 3" key="1">
    <citation type="submission" date="2016-04" db="EMBL/GenBank/DDBJ databases">
        <title>Genome analyses suggest a sexual origin of heterokaryosis in a supposedly ancient asexual fungus.</title>
        <authorList>
            <person name="Ropars J."/>
            <person name="Sedzielewska K."/>
            <person name="Noel J."/>
            <person name="Charron P."/>
            <person name="Farinelli L."/>
            <person name="Marton T."/>
            <person name="Kruger M."/>
            <person name="Pelin A."/>
            <person name="Brachmann A."/>
            <person name="Corradi N."/>
        </authorList>
    </citation>
    <scope>NUCLEOTIDE SEQUENCE [LARGE SCALE GENOMIC DNA]</scope>
    <source>
        <strain evidence="2 3">A5</strain>
    </source>
</reference>
<proteinExistence type="predicted"/>
<dbReference type="SUPFAM" id="SSF52540">
    <property type="entry name" value="P-loop containing nucleoside triphosphate hydrolases"/>
    <property type="match status" value="1"/>
</dbReference>
<dbReference type="VEuPathDB" id="FungiDB:FUN_013405"/>
<dbReference type="VEuPathDB" id="FungiDB:RhiirA1_475111"/>
<evidence type="ECO:0000256" key="1">
    <source>
        <dbReference type="SAM" id="Coils"/>
    </source>
</evidence>
<keyword evidence="1" id="KW-0175">Coiled coil</keyword>
<dbReference type="VEuPathDB" id="FungiDB:FUN_020996"/>
<dbReference type="VEuPathDB" id="FungiDB:RhiirA1_475110"/>
<comment type="caution">
    <text evidence="2">The sequence shown here is derived from an EMBL/GenBank/DDBJ whole genome shotgun (WGS) entry which is preliminary data.</text>
</comment>
<dbReference type="VEuPathDB" id="FungiDB:RhiirFUN_022773"/>
<dbReference type="EMBL" id="LLXJ01001455">
    <property type="protein sequence ID" value="PKC02094.1"/>
    <property type="molecule type" value="Genomic_DNA"/>
</dbReference>
<dbReference type="Proteomes" id="UP000232722">
    <property type="component" value="Unassembled WGS sequence"/>
</dbReference>
<feature type="coiled-coil region" evidence="1">
    <location>
        <begin position="179"/>
        <end position="234"/>
    </location>
</feature>
<accession>A0A2N0P5J1</accession>